<feature type="compositionally biased region" description="Polar residues" evidence="1">
    <location>
        <begin position="1"/>
        <end position="15"/>
    </location>
</feature>
<evidence type="ECO:0000256" key="1">
    <source>
        <dbReference type="SAM" id="MobiDB-lite"/>
    </source>
</evidence>
<feature type="compositionally biased region" description="Polar residues" evidence="1">
    <location>
        <begin position="47"/>
        <end position="62"/>
    </location>
</feature>
<accession>A0A0P9Y8H5</accession>
<dbReference type="RefSeq" id="WP_235806318.1">
    <property type="nucleotide sequence ID" value="NZ_LJRC01000296.1"/>
</dbReference>
<reference evidence="2 3" key="1">
    <citation type="submission" date="2015-09" db="EMBL/GenBank/DDBJ databases">
        <title>Genome announcement of multiple Pseudomonas syringae strains.</title>
        <authorList>
            <person name="Thakur S."/>
            <person name="Wang P.W."/>
            <person name="Gong Y."/>
            <person name="Weir B.S."/>
            <person name="Guttman D.S."/>
        </authorList>
    </citation>
    <scope>NUCLEOTIDE SEQUENCE [LARGE SCALE GENOMIC DNA]</scope>
    <source>
        <strain evidence="2 3">ICMP3956</strain>
    </source>
</reference>
<feature type="compositionally biased region" description="Basic and acidic residues" evidence="1">
    <location>
        <begin position="37"/>
        <end position="46"/>
    </location>
</feature>
<comment type="caution">
    <text evidence="2">The sequence shown here is derived from an EMBL/GenBank/DDBJ whole genome shotgun (WGS) entry which is preliminary data.</text>
</comment>
<dbReference type="PATRIC" id="fig|251707.3.peg.1788"/>
<name>A0A0P9Y8H5_9PSED</name>
<organism evidence="2 3">
    <name type="scientific">Pseudomonas syringae pv. primulae</name>
    <dbReference type="NCBI Taxonomy" id="251707"/>
    <lineage>
        <taxon>Bacteria</taxon>
        <taxon>Pseudomonadati</taxon>
        <taxon>Pseudomonadota</taxon>
        <taxon>Gammaproteobacteria</taxon>
        <taxon>Pseudomonadales</taxon>
        <taxon>Pseudomonadaceae</taxon>
        <taxon>Pseudomonas</taxon>
    </lineage>
</organism>
<evidence type="ECO:0000313" key="2">
    <source>
        <dbReference type="EMBL" id="KPY29818.1"/>
    </source>
</evidence>
<dbReference type="AlphaFoldDB" id="A0A0P9Y8H5"/>
<evidence type="ECO:0000313" key="3">
    <source>
        <dbReference type="Proteomes" id="UP000050562"/>
    </source>
</evidence>
<sequence length="247" mass="27469">METQTLSAASQSGKTRQPAGMEKAAQSRSGQFSQILKRAESSRQERSITPASATLSRPVQPRSSFFMQNMSIEQRRSAVEEKGFSARPAAMERVSASMAVQAGRSKETFAITSQALNQAGNTGFLISPTGFDVERSNGNAQKRQMLEEAKSEPNSVHNIIESLLKNTLTFELLDITDYPVIRYAATGEPVTKESRNYYSNTLTSILEQRTQLYGAVKKRGATDMETLETLLNFNDSLPHRFRKMANW</sequence>
<feature type="region of interest" description="Disordered" evidence="1">
    <location>
        <begin position="1"/>
        <end position="62"/>
    </location>
</feature>
<gene>
    <name evidence="2" type="ORF">ALO52_01387</name>
</gene>
<proteinExistence type="predicted"/>
<protein>
    <submittedName>
        <fullName evidence="2">Uncharacterized protein</fullName>
    </submittedName>
</protein>
<dbReference type="Proteomes" id="UP000050562">
    <property type="component" value="Unassembled WGS sequence"/>
</dbReference>
<dbReference type="EMBL" id="LJRC01000296">
    <property type="protein sequence ID" value="KPY29818.1"/>
    <property type="molecule type" value="Genomic_DNA"/>
</dbReference>